<evidence type="ECO:0000313" key="3">
    <source>
        <dbReference type="WBParaSite" id="PgR044_g015_t04"/>
    </source>
</evidence>
<dbReference type="PANTHER" id="PTHR11733">
    <property type="entry name" value="ZINC METALLOPROTEASE FAMILY M13 NEPRILYSIN-RELATED"/>
    <property type="match status" value="1"/>
</dbReference>
<dbReference type="PANTHER" id="PTHR11733:SF133">
    <property type="entry name" value="PHOSPHATE-REGULATING NEUTRAL ENDOPEPTIDASE PHEX"/>
    <property type="match status" value="1"/>
</dbReference>
<name>A0A915BK53_PARUN</name>
<dbReference type="SUPFAM" id="SSF55486">
    <property type="entry name" value="Metalloproteases ('zincins'), catalytic domain"/>
    <property type="match status" value="1"/>
</dbReference>
<protein>
    <submittedName>
        <fullName evidence="3">Peptidase M13 C-terminal domain-containing protein</fullName>
    </submittedName>
</protein>
<dbReference type="Pfam" id="PF01431">
    <property type="entry name" value="Peptidase_M13"/>
    <property type="match status" value="1"/>
</dbReference>
<organism evidence="2 3">
    <name type="scientific">Parascaris univalens</name>
    <name type="common">Nematode worm</name>
    <dbReference type="NCBI Taxonomy" id="6257"/>
    <lineage>
        <taxon>Eukaryota</taxon>
        <taxon>Metazoa</taxon>
        <taxon>Ecdysozoa</taxon>
        <taxon>Nematoda</taxon>
        <taxon>Chromadorea</taxon>
        <taxon>Rhabditida</taxon>
        <taxon>Spirurina</taxon>
        <taxon>Ascaridomorpha</taxon>
        <taxon>Ascaridoidea</taxon>
        <taxon>Ascarididae</taxon>
        <taxon>Parascaris</taxon>
    </lineage>
</organism>
<dbReference type="AlphaFoldDB" id="A0A915BK53"/>
<evidence type="ECO:0000313" key="2">
    <source>
        <dbReference type="Proteomes" id="UP000887569"/>
    </source>
</evidence>
<dbReference type="GO" id="GO:0004222">
    <property type="term" value="F:metalloendopeptidase activity"/>
    <property type="evidence" value="ECO:0007669"/>
    <property type="project" value="InterPro"/>
</dbReference>
<dbReference type="Proteomes" id="UP000887569">
    <property type="component" value="Unplaced"/>
</dbReference>
<accession>A0A915BK53</accession>
<keyword evidence="2" id="KW-1185">Reference proteome</keyword>
<proteinExistence type="predicted"/>
<feature type="domain" description="Peptidase M13 C-terminal" evidence="1">
    <location>
        <begin position="376"/>
        <end position="561"/>
    </location>
</feature>
<reference evidence="3" key="1">
    <citation type="submission" date="2022-11" db="UniProtKB">
        <authorList>
            <consortium name="WormBaseParasite"/>
        </authorList>
    </citation>
    <scope>IDENTIFICATION</scope>
</reference>
<dbReference type="WBParaSite" id="PgR044_g015_t04">
    <property type="protein sequence ID" value="PgR044_g015_t04"/>
    <property type="gene ID" value="PgR044_g015"/>
</dbReference>
<dbReference type="InterPro" id="IPR000718">
    <property type="entry name" value="Peptidase_M13"/>
</dbReference>
<evidence type="ECO:0000259" key="1">
    <source>
        <dbReference type="Pfam" id="PF01431"/>
    </source>
</evidence>
<dbReference type="PROSITE" id="PS51885">
    <property type="entry name" value="NEPRILYSIN"/>
    <property type="match status" value="1"/>
</dbReference>
<dbReference type="GO" id="GO:0016485">
    <property type="term" value="P:protein processing"/>
    <property type="evidence" value="ECO:0007669"/>
    <property type="project" value="TreeGrafter"/>
</dbReference>
<dbReference type="InterPro" id="IPR024079">
    <property type="entry name" value="MetalloPept_cat_dom_sf"/>
</dbReference>
<dbReference type="InterPro" id="IPR018497">
    <property type="entry name" value="Peptidase_M13_C"/>
</dbReference>
<dbReference type="Gene3D" id="3.40.390.10">
    <property type="entry name" value="Collagenase (Catalytic Domain)"/>
    <property type="match status" value="1"/>
</dbReference>
<dbReference type="GO" id="GO:0005886">
    <property type="term" value="C:plasma membrane"/>
    <property type="evidence" value="ECO:0007669"/>
    <property type="project" value="TreeGrafter"/>
</dbReference>
<sequence>SLWVMAVLYHPGMPVLFDVDTSVDPCDDFSRYVCNKANLRKTRDQLLELATRKLEQNRSTYPLVYKMIKDIRYFRANLHLVKEYSVQQASILSNLSGEETITATAFYMVTKYFDQINAKNHITIDEGGLFVTFDDYAKRFTRQDSGIFCYFENCTSEVQQFASSVVDFIIFNETDEYDVTRKNITIEGNVAAILLNESIQKDLIYAALLSFADDFRTSSMGSLLLTLGTPFTTMIMGDVMWNIAQNKIAAKEKAELARMMLQLKTTAIDRFLATDWIETDDRIMDWYNRKLNSITSYFPFASSDEEQLKVKQLLANIEQKIEIAASIRDVNMAEPLLPQQWMELMAMASAEFRYRDLVDSFAHYLLQSLSMSGSSSSNTITFGLGLLADYDARFPAAFNYGRYGSFMAHEVFHSFSPSVRSSSLPTFIAQERKFARAIQCYSDYYSTFCKRFQVGTICLNGERKMTEGMPDTEGIRTAYETALSNLHKTFFRPSQIQGFSNEQLFFIGSALWICEGRASENVPYTNRHFRYPPRAVRINAAMRQIPQFTSAFNCSRSSYMGSLSEFQLCTPYASSMRIIP</sequence>